<dbReference type="SUPFAM" id="SSF47676">
    <property type="entry name" value="Conserved domain common to transcription factors TFIIS, elongin A, CRSP70"/>
    <property type="match status" value="1"/>
</dbReference>
<evidence type="ECO:0000256" key="3">
    <source>
        <dbReference type="SAM" id="MobiDB-lite"/>
    </source>
</evidence>
<dbReference type="Gene3D" id="1.10.150.80">
    <property type="entry name" value="HRDC domain"/>
    <property type="match status" value="1"/>
</dbReference>
<feature type="domain" description="PARP-type" evidence="4">
    <location>
        <begin position="361"/>
        <end position="446"/>
    </location>
</feature>
<evidence type="ECO:0000259" key="5">
    <source>
        <dbReference type="PROSITE" id="PS50967"/>
    </source>
</evidence>
<dbReference type="Pfam" id="PF00570">
    <property type="entry name" value="HRDC"/>
    <property type="match status" value="1"/>
</dbReference>
<feature type="compositionally biased region" description="Polar residues" evidence="3">
    <location>
        <begin position="253"/>
        <end position="268"/>
    </location>
</feature>
<dbReference type="EMBL" id="HBFQ01045665">
    <property type="protein sequence ID" value="CAD8858124.1"/>
    <property type="molecule type" value="Transcribed_RNA"/>
</dbReference>
<evidence type="ECO:0000256" key="1">
    <source>
        <dbReference type="ARBA" id="ARBA00022723"/>
    </source>
</evidence>
<evidence type="ECO:0000313" key="6">
    <source>
        <dbReference type="EMBL" id="CAD8858124.1"/>
    </source>
</evidence>
<keyword evidence="1" id="KW-0479">Metal-binding</keyword>
<accession>A0A7S1FD42</accession>
<feature type="compositionally biased region" description="Polar residues" evidence="3">
    <location>
        <begin position="196"/>
        <end position="219"/>
    </location>
</feature>
<dbReference type="Pfam" id="PF08711">
    <property type="entry name" value="Med26"/>
    <property type="match status" value="1"/>
</dbReference>
<feature type="compositionally biased region" description="Polar residues" evidence="3">
    <location>
        <begin position="150"/>
        <end position="164"/>
    </location>
</feature>
<organism evidence="6">
    <name type="scientific">Noctiluca scintillans</name>
    <name type="common">Sea sparkle</name>
    <name type="synonym">Red tide dinoflagellate</name>
    <dbReference type="NCBI Taxonomy" id="2966"/>
    <lineage>
        <taxon>Eukaryota</taxon>
        <taxon>Sar</taxon>
        <taxon>Alveolata</taxon>
        <taxon>Dinophyceae</taxon>
        <taxon>Noctilucales</taxon>
        <taxon>Noctilucaceae</taxon>
        <taxon>Noctiluca</taxon>
    </lineage>
</organism>
<dbReference type="InterPro" id="IPR001510">
    <property type="entry name" value="Znf_PARP"/>
</dbReference>
<dbReference type="InterPro" id="IPR035441">
    <property type="entry name" value="TFIIS/LEDGF_dom_sf"/>
</dbReference>
<dbReference type="PROSITE" id="PS50064">
    <property type="entry name" value="ZF_PARP_2"/>
    <property type="match status" value="1"/>
</dbReference>
<dbReference type="PROSITE" id="PS50967">
    <property type="entry name" value="HRDC"/>
    <property type="match status" value="1"/>
</dbReference>
<dbReference type="InterPro" id="IPR010997">
    <property type="entry name" value="HRDC-like_sf"/>
</dbReference>
<evidence type="ECO:0000259" key="4">
    <source>
        <dbReference type="PROSITE" id="PS50064"/>
    </source>
</evidence>
<keyword evidence="2" id="KW-0862">Zinc</keyword>
<evidence type="ECO:0000256" key="2">
    <source>
        <dbReference type="ARBA" id="ARBA00022833"/>
    </source>
</evidence>
<dbReference type="GO" id="GO:0000166">
    <property type="term" value="F:nucleotide binding"/>
    <property type="evidence" value="ECO:0007669"/>
    <property type="project" value="InterPro"/>
</dbReference>
<dbReference type="AlphaFoldDB" id="A0A7S1FD42"/>
<proteinExistence type="predicted"/>
<protein>
    <recommendedName>
        <fullName evidence="7">TFIIS N-terminal domain-containing protein</fullName>
    </recommendedName>
</protein>
<dbReference type="GO" id="GO:0008270">
    <property type="term" value="F:zinc ion binding"/>
    <property type="evidence" value="ECO:0007669"/>
    <property type="project" value="InterPro"/>
</dbReference>
<dbReference type="Gene3D" id="1.20.930.10">
    <property type="entry name" value="Conserved domain common to transcription factors TFIIS, elongin A, CRSP70"/>
    <property type="match status" value="1"/>
</dbReference>
<name>A0A7S1FD42_NOCSC</name>
<feature type="compositionally biased region" description="Basic and acidic residues" evidence="3">
    <location>
        <begin position="284"/>
        <end position="295"/>
    </location>
</feature>
<dbReference type="InterPro" id="IPR044876">
    <property type="entry name" value="HRDC_dom_sf"/>
</dbReference>
<evidence type="ECO:0008006" key="7">
    <source>
        <dbReference type="Google" id="ProtNLM"/>
    </source>
</evidence>
<dbReference type="GO" id="GO:0003677">
    <property type="term" value="F:DNA binding"/>
    <property type="evidence" value="ECO:0007669"/>
    <property type="project" value="InterPro"/>
</dbReference>
<feature type="domain" description="HRDC" evidence="5">
    <location>
        <begin position="471"/>
        <end position="549"/>
    </location>
</feature>
<feature type="region of interest" description="Disordered" evidence="3">
    <location>
        <begin position="196"/>
        <end position="230"/>
    </location>
</feature>
<feature type="region of interest" description="Disordered" evidence="3">
    <location>
        <begin position="249"/>
        <end position="314"/>
    </location>
</feature>
<reference evidence="6" key="1">
    <citation type="submission" date="2021-01" db="EMBL/GenBank/DDBJ databases">
        <authorList>
            <person name="Corre E."/>
            <person name="Pelletier E."/>
            <person name="Niang G."/>
            <person name="Scheremetjew M."/>
            <person name="Finn R."/>
            <person name="Kale V."/>
            <person name="Holt S."/>
            <person name="Cochrane G."/>
            <person name="Meng A."/>
            <person name="Brown T."/>
            <person name="Cohen L."/>
        </authorList>
    </citation>
    <scope>NUCLEOTIDE SEQUENCE</scope>
</reference>
<dbReference type="InterPro" id="IPR017923">
    <property type="entry name" value="TFIIS_N"/>
</dbReference>
<sequence>MAQEAVFVRGAYYFFVGRHLHLTAMSQALQERVGDTALAQLTTLLHSTNLSDVDEALSLLEVWPMTYEQLRRTCVGKSVTSACRVHPGVVAQRGSLLVKRWIELYRKRQRETGTESDEDQPSKKANVDHGGNLEPRQSEILSDHTRKPKQQISESSAGARSTQLVSETSVSVVKSKEAPEVAPLVCAPMLQPAGDTVSQHMNSKVPDTSSGQQLVTSSCQEKKNAKPHGSIAPWVFTTPLRSSTFNLVEESGASRTTGTVTDPSQSPIENLDSVAGPLRRKRSEGRDGHDASDVSKKHRRSTDSVNPKVKEIPNGRLQNLESGLPLPIWPSWYDVDNRRWIVKDTPAKVWKRAKHVVCCSLVATYAKQTRSCCAACRDSFVVGSVCVAYPADLPGNKYCLSGPSSAYLHPRCCRAVPTLVDNLSEDTVLGLPELRLLDREALASALGVKRVASFKRSEARHLLGSQVVQDRLRPSAVVKSLTAWRQRAATQLRVTPGKLLNNRQLLSLAAAKPKDKNELFVVVNAPITRAYPDAILAAIREAVAKDSSSR</sequence>
<feature type="region of interest" description="Disordered" evidence="3">
    <location>
        <begin position="109"/>
        <end position="166"/>
    </location>
</feature>
<gene>
    <name evidence="6" type="ORF">NSCI0253_LOCUS32477</name>
</gene>
<dbReference type="InterPro" id="IPR002121">
    <property type="entry name" value="HRDC_dom"/>
</dbReference>
<dbReference type="SUPFAM" id="SSF47819">
    <property type="entry name" value="HRDC-like"/>
    <property type="match status" value="1"/>
</dbReference>